<dbReference type="EMBL" id="BMCU01000006">
    <property type="protein sequence ID" value="GGG25796.1"/>
    <property type="molecule type" value="Genomic_DNA"/>
</dbReference>
<dbReference type="SUPFAM" id="SSF47413">
    <property type="entry name" value="lambda repressor-like DNA-binding domains"/>
    <property type="match status" value="1"/>
</dbReference>
<keyword evidence="7" id="KW-1185">Reference proteome</keyword>
<proteinExistence type="predicted"/>
<keyword evidence="2" id="KW-0238">DNA-binding</keyword>
<dbReference type="InterPro" id="IPR046335">
    <property type="entry name" value="LacI/GalR-like_sensor"/>
</dbReference>
<dbReference type="CDD" id="cd06267">
    <property type="entry name" value="PBP1_LacI_sugar_binding-like"/>
    <property type="match status" value="1"/>
</dbReference>
<feature type="domain" description="HTH lacI-type" evidence="4">
    <location>
        <begin position="9"/>
        <end position="63"/>
    </location>
</feature>
<dbReference type="InterPro" id="IPR010982">
    <property type="entry name" value="Lambda_DNA-bd_dom_sf"/>
</dbReference>
<dbReference type="Gene3D" id="3.40.50.2300">
    <property type="match status" value="2"/>
</dbReference>
<dbReference type="CDD" id="cd01392">
    <property type="entry name" value="HTH_LacI"/>
    <property type="match status" value="1"/>
</dbReference>
<keyword evidence="1" id="KW-0805">Transcription regulation</keyword>
<keyword evidence="3" id="KW-0804">Transcription</keyword>
<evidence type="ECO:0000256" key="1">
    <source>
        <dbReference type="ARBA" id="ARBA00023015"/>
    </source>
</evidence>
<dbReference type="SUPFAM" id="SSF53822">
    <property type="entry name" value="Periplasmic binding protein-like I"/>
    <property type="match status" value="1"/>
</dbReference>
<dbReference type="PROSITE" id="PS50943">
    <property type="entry name" value="HTH_CROC1"/>
    <property type="match status" value="1"/>
</dbReference>
<name>A0A917G7A9_9NOCA</name>
<evidence type="ECO:0000256" key="2">
    <source>
        <dbReference type="ARBA" id="ARBA00023125"/>
    </source>
</evidence>
<dbReference type="RefSeq" id="WP_188547140.1">
    <property type="nucleotide sequence ID" value="NZ_BMCU01000006.1"/>
</dbReference>
<dbReference type="PANTHER" id="PTHR30146:SF155">
    <property type="entry name" value="ALANINE RACEMASE"/>
    <property type="match status" value="1"/>
</dbReference>
<dbReference type="Proteomes" id="UP000654257">
    <property type="component" value="Unassembled WGS sequence"/>
</dbReference>
<dbReference type="GO" id="GO:0003700">
    <property type="term" value="F:DNA-binding transcription factor activity"/>
    <property type="evidence" value="ECO:0007669"/>
    <property type="project" value="TreeGrafter"/>
</dbReference>
<evidence type="ECO:0000259" key="4">
    <source>
        <dbReference type="PROSITE" id="PS50932"/>
    </source>
</evidence>
<reference evidence="6" key="2">
    <citation type="submission" date="2020-09" db="EMBL/GenBank/DDBJ databases">
        <authorList>
            <person name="Sun Q."/>
            <person name="Sedlacek I."/>
        </authorList>
    </citation>
    <scope>NUCLEOTIDE SEQUENCE</scope>
    <source>
        <strain evidence="6">CCM 7905</strain>
    </source>
</reference>
<dbReference type="InterPro" id="IPR028082">
    <property type="entry name" value="Peripla_BP_I"/>
</dbReference>
<dbReference type="Pfam" id="PF13377">
    <property type="entry name" value="Peripla_BP_3"/>
    <property type="match status" value="1"/>
</dbReference>
<organism evidence="6 7">
    <name type="scientific">Rhodococcoides trifolii</name>
    <dbReference type="NCBI Taxonomy" id="908250"/>
    <lineage>
        <taxon>Bacteria</taxon>
        <taxon>Bacillati</taxon>
        <taxon>Actinomycetota</taxon>
        <taxon>Actinomycetes</taxon>
        <taxon>Mycobacteriales</taxon>
        <taxon>Nocardiaceae</taxon>
        <taxon>Rhodococcoides</taxon>
    </lineage>
</organism>
<feature type="domain" description="HTH cro/C1-type" evidence="5">
    <location>
        <begin position="10"/>
        <end position="57"/>
    </location>
</feature>
<comment type="caution">
    <text evidence="6">The sequence shown here is derived from an EMBL/GenBank/DDBJ whole genome shotgun (WGS) entry which is preliminary data.</text>
</comment>
<evidence type="ECO:0000256" key="3">
    <source>
        <dbReference type="ARBA" id="ARBA00023163"/>
    </source>
</evidence>
<evidence type="ECO:0000313" key="6">
    <source>
        <dbReference type="EMBL" id="GGG25796.1"/>
    </source>
</evidence>
<protein>
    <submittedName>
        <fullName evidence="6">LacI family transcriptional regulator</fullName>
    </submittedName>
</protein>
<dbReference type="Gene3D" id="1.10.260.40">
    <property type="entry name" value="lambda repressor-like DNA-binding domains"/>
    <property type="match status" value="1"/>
</dbReference>
<gene>
    <name evidence="6" type="primary">lacI</name>
    <name evidence="6" type="ORF">GCM10007304_44560</name>
</gene>
<dbReference type="AlphaFoldDB" id="A0A917G7A9"/>
<dbReference type="Pfam" id="PF00356">
    <property type="entry name" value="LacI"/>
    <property type="match status" value="1"/>
</dbReference>
<dbReference type="PROSITE" id="PS50932">
    <property type="entry name" value="HTH_LACI_2"/>
    <property type="match status" value="1"/>
</dbReference>
<dbReference type="InterPro" id="IPR001387">
    <property type="entry name" value="Cro/C1-type_HTH"/>
</dbReference>
<dbReference type="GO" id="GO:0000976">
    <property type="term" value="F:transcription cis-regulatory region binding"/>
    <property type="evidence" value="ECO:0007669"/>
    <property type="project" value="TreeGrafter"/>
</dbReference>
<evidence type="ECO:0000259" key="5">
    <source>
        <dbReference type="PROSITE" id="PS50943"/>
    </source>
</evidence>
<dbReference type="SMART" id="SM00354">
    <property type="entry name" value="HTH_LACI"/>
    <property type="match status" value="1"/>
</dbReference>
<accession>A0A917G7A9</accession>
<sequence length="336" mass="36477">MKSDGARATTMQDVADRAGVSKALVSMIFRGVQGPSAATRDRVMEVADALDYRPNRSAALLSLRRTHLIGVMTSIRNTFHTEMVEHIVEQADRHGYEVVLGPVTPTRDEESVMRTLLDFRCEAIILLGPEIDADTMKEWNKRVPLVVVGRRMPGSELDVVRAGDLRGMGAVVDHLVELGHERILHLTGGSNPIAADRRTGYIRAMHRHGLDAYVQVIDGDFTEKSGVRAAEEIVGMRTRPTAVVASNDRSAVGLLDSLQRAGISVPGDMSVTGYDDSVLAHLAHVDLTSVSQEPRDQATRAVDAAVERLDKGRTEALSVVLRPRLIARSTSGPAPA</sequence>
<dbReference type="PANTHER" id="PTHR30146">
    <property type="entry name" value="LACI-RELATED TRANSCRIPTIONAL REPRESSOR"/>
    <property type="match status" value="1"/>
</dbReference>
<evidence type="ECO:0000313" key="7">
    <source>
        <dbReference type="Proteomes" id="UP000654257"/>
    </source>
</evidence>
<dbReference type="InterPro" id="IPR000843">
    <property type="entry name" value="HTH_LacI"/>
</dbReference>
<reference evidence="6" key="1">
    <citation type="journal article" date="2014" name="Int. J. Syst. Evol. Microbiol.">
        <title>Complete genome sequence of Corynebacterium casei LMG S-19264T (=DSM 44701T), isolated from a smear-ripened cheese.</title>
        <authorList>
            <consortium name="US DOE Joint Genome Institute (JGI-PGF)"/>
            <person name="Walter F."/>
            <person name="Albersmeier A."/>
            <person name="Kalinowski J."/>
            <person name="Ruckert C."/>
        </authorList>
    </citation>
    <scope>NUCLEOTIDE SEQUENCE</scope>
    <source>
        <strain evidence="6">CCM 7905</strain>
    </source>
</reference>